<dbReference type="PATRIC" id="fig|888055.3.peg.1665"/>
<dbReference type="InterPro" id="IPR012547">
    <property type="entry name" value="PDDEXK_9"/>
</dbReference>
<dbReference type="InterPro" id="IPR018631">
    <property type="entry name" value="AAA-ATPase-like_dom"/>
</dbReference>
<dbReference type="Pfam" id="PF08011">
    <property type="entry name" value="PDDEXK_9"/>
    <property type="match status" value="1"/>
</dbReference>
<feature type="domain" description="AAA-ATPase-like" evidence="1">
    <location>
        <begin position="19"/>
        <end position="240"/>
    </location>
</feature>
<comment type="caution">
    <text evidence="2">The sequence shown here is derived from an EMBL/GenBank/DDBJ whole genome shotgun (WGS) entry which is preliminary data.</text>
</comment>
<sequence>MKKERGKFNMDIKIKAKLPIGISDFKKIIKNDYYYFDKTNLIENILNDGSEVKLFTRPRRFGKTLNMSMLKYFFDVKNKDENRRLFEGLNISKSEYFDMQGNFPVISISFRNYDEENWENGFKAIKGIVKRLYSDYKFLIEKMDEIEIEEFNSVRRGLDSVEWEASLLNLSKYLYEYYGKKVIVLIDEYDQPIINSYIKGNYEKAISFFKSFYGLVLKDNEYLEMGVMTGILRVAKENIFSGLNNLEVHTILDDEFTEYFGIVEDEVEKALEDFGLEYELKDVQKWYNGYLFGNRKVYNPWSIVNFLKNGNLKPYWVNTSGNALIKLYLKKLRDSIFDDFTKLLNKKSILKIINDNMTFGNLKANFEKNIWNLFFHSGYLTLAEKYNENDVYLKIPNEEILKMFSEMFIEVYFDDYEKFLYISDALRKGDISNFKKYLKEILLENTGIFDVSGTYKEQFYHGLMLGLVLILKNEYEITSNNFAGKGRYDLLLKPKNILEGKEGIIIELKIVNGTENLSNDKIHEKLEKECEVALNQIDEKEYSSVLKNAGIEKVLKIGIAFFGKEFEVKFEK</sequence>
<evidence type="ECO:0000259" key="1">
    <source>
        <dbReference type="Pfam" id="PF09820"/>
    </source>
</evidence>
<evidence type="ECO:0000313" key="3">
    <source>
        <dbReference type="Proteomes" id="UP000016626"/>
    </source>
</evidence>
<accession>U2R4Z5</accession>
<dbReference type="AlphaFoldDB" id="U2R4Z5"/>
<dbReference type="eggNOG" id="COG4637">
    <property type="taxonomic scope" value="Bacteria"/>
</dbReference>
<evidence type="ECO:0000313" key="2">
    <source>
        <dbReference type="EMBL" id="ERK48703.1"/>
    </source>
</evidence>
<protein>
    <recommendedName>
        <fullName evidence="1">AAA-ATPase-like domain-containing protein</fullName>
    </recommendedName>
</protein>
<dbReference type="InterPro" id="IPR027417">
    <property type="entry name" value="P-loop_NTPase"/>
</dbReference>
<reference evidence="2 3" key="1">
    <citation type="submission" date="2013-06" db="EMBL/GenBank/DDBJ databases">
        <authorList>
            <person name="Weinstock G."/>
            <person name="Sodergren E."/>
            <person name="Lobos E.A."/>
            <person name="Fulton L."/>
            <person name="Fulton R."/>
            <person name="Courtney L."/>
            <person name="Fronick C."/>
            <person name="O'Laughlin M."/>
            <person name="Godfrey J."/>
            <person name="Wilson R.M."/>
            <person name="Miner T."/>
            <person name="Farmer C."/>
            <person name="Delehaunty K."/>
            <person name="Cordes M."/>
            <person name="Minx P."/>
            <person name="Tomlinson C."/>
            <person name="Chen J."/>
            <person name="Wollam A."/>
            <person name="Pepin K.H."/>
            <person name="Bhonagiri V."/>
            <person name="Zhang X."/>
            <person name="Warren W."/>
            <person name="Mitreva M."/>
            <person name="Mardis E.R."/>
            <person name="Wilson R.K."/>
        </authorList>
    </citation>
    <scope>NUCLEOTIDE SEQUENCE [LARGE SCALE GENOMIC DNA]</scope>
    <source>
        <strain evidence="2 3">F0279</strain>
    </source>
</reference>
<dbReference type="EMBL" id="AWVM01000090">
    <property type="protein sequence ID" value="ERK48703.1"/>
    <property type="molecule type" value="Genomic_DNA"/>
</dbReference>
<proteinExistence type="predicted"/>
<dbReference type="HOGENOM" id="CLU_021114_1_2_0"/>
<gene>
    <name evidence="2" type="ORF">HMPREF9015_01735</name>
</gene>
<organism evidence="2 3">
    <name type="scientific">Leptotrichia wadei (strain F0279)</name>
    <dbReference type="NCBI Taxonomy" id="888055"/>
    <lineage>
        <taxon>Bacteria</taxon>
        <taxon>Fusobacteriati</taxon>
        <taxon>Fusobacteriota</taxon>
        <taxon>Fusobacteriia</taxon>
        <taxon>Fusobacteriales</taxon>
        <taxon>Leptotrichiaceae</taxon>
        <taxon>Leptotrichia</taxon>
    </lineage>
</organism>
<dbReference type="PANTHER" id="PTHR34825">
    <property type="entry name" value="CONSERVED PROTEIN, WITH A WEAK D-GALACTARATE DEHYDRATASE/ALTRONATE HYDROLASE DOMAIN"/>
    <property type="match status" value="1"/>
</dbReference>
<dbReference type="PANTHER" id="PTHR34825:SF1">
    <property type="entry name" value="AAA-ATPASE-LIKE DOMAIN-CONTAINING PROTEIN"/>
    <property type="match status" value="1"/>
</dbReference>
<dbReference type="Gene3D" id="3.40.50.300">
    <property type="entry name" value="P-loop containing nucleotide triphosphate hydrolases"/>
    <property type="match status" value="1"/>
</dbReference>
<dbReference type="Proteomes" id="UP000016626">
    <property type="component" value="Unassembled WGS sequence"/>
</dbReference>
<name>U2R4Z5_LEPWF</name>
<dbReference type="Pfam" id="PF09820">
    <property type="entry name" value="AAA-ATPase_like"/>
    <property type="match status" value="1"/>
</dbReference>